<dbReference type="Pfam" id="PF00059">
    <property type="entry name" value="Lectin_C"/>
    <property type="match status" value="1"/>
</dbReference>
<dbReference type="InterPro" id="IPR050828">
    <property type="entry name" value="C-type_lectin/matrix_domain"/>
</dbReference>
<keyword evidence="2" id="KW-0430">Lectin</keyword>
<comment type="caution">
    <text evidence="4">The sequence shown here is derived from an EMBL/GenBank/DDBJ whole genome shotgun (WGS) entry which is preliminary data.</text>
</comment>
<dbReference type="GO" id="GO:0005886">
    <property type="term" value="C:plasma membrane"/>
    <property type="evidence" value="ECO:0007669"/>
    <property type="project" value="UniProtKB-SubCell"/>
</dbReference>
<dbReference type="PROSITE" id="PS50041">
    <property type="entry name" value="C_TYPE_LECTIN_2"/>
    <property type="match status" value="1"/>
</dbReference>
<dbReference type="OrthoDB" id="9906043at2759"/>
<dbReference type="SUPFAM" id="SSF56436">
    <property type="entry name" value="C-type lectin-like"/>
    <property type="match status" value="1"/>
</dbReference>
<accession>A0A8T2IS82</accession>
<dbReference type="CDD" id="cd03593">
    <property type="entry name" value="CLECT_NK_receptors_like"/>
    <property type="match status" value="1"/>
</dbReference>
<dbReference type="AlphaFoldDB" id="A0A8T2IS82"/>
<dbReference type="Gene3D" id="3.10.100.10">
    <property type="entry name" value="Mannose-Binding Protein A, subunit A"/>
    <property type="match status" value="1"/>
</dbReference>
<dbReference type="GO" id="GO:0030246">
    <property type="term" value="F:carbohydrate binding"/>
    <property type="evidence" value="ECO:0007669"/>
    <property type="project" value="UniProtKB-KW"/>
</dbReference>
<dbReference type="SMART" id="SM00034">
    <property type="entry name" value="CLECT"/>
    <property type="match status" value="1"/>
</dbReference>
<dbReference type="PANTHER" id="PTHR45710:SF8">
    <property type="entry name" value="RERATING FAMILY MEMBER 4"/>
    <property type="match status" value="1"/>
</dbReference>
<comment type="subcellular location">
    <subcellularLocation>
        <location evidence="1">Cell membrane</location>
        <topology evidence="1">Single-pass type II membrane protein</topology>
    </subcellularLocation>
</comment>
<evidence type="ECO:0000313" key="4">
    <source>
        <dbReference type="EMBL" id="KAG8435799.1"/>
    </source>
</evidence>
<evidence type="ECO:0000256" key="2">
    <source>
        <dbReference type="ARBA" id="ARBA00022734"/>
    </source>
</evidence>
<dbReference type="EMBL" id="JAACNH010000008">
    <property type="protein sequence ID" value="KAG8435799.1"/>
    <property type="molecule type" value="Genomic_DNA"/>
</dbReference>
<name>A0A8T2IS82_9PIPI</name>
<proteinExistence type="predicted"/>
<gene>
    <name evidence="4" type="ORF">GDO86_013660</name>
</gene>
<dbReference type="InterPro" id="IPR016186">
    <property type="entry name" value="C-type_lectin-like/link_sf"/>
</dbReference>
<keyword evidence="5" id="KW-1185">Reference proteome</keyword>
<feature type="domain" description="C-type lectin" evidence="3">
    <location>
        <begin position="64"/>
        <end position="168"/>
    </location>
</feature>
<dbReference type="InterPro" id="IPR016187">
    <property type="entry name" value="CTDL_fold"/>
</dbReference>
<dbReference type="Proteomes" id="UP000812440">
    <property type="component" value="Chromosome 7"/>
</dbReference>
<dbReference type="InterPro" id="IPR001304">
    <property type="entry name" value="C-type_lectin-like"/>
</dbReference>
<evidence type="ECO:0000313" key="5">
    <source>
        <dbReference type="Proteomes" id="UP000812440"/>
    </source>
</evidence>
<dbReference type="PANTHER" id="PTHR45710">
    <property type="entry name" value="C-TYPE LECTIN DOMAIN-CONTAINING PROTEIN 180"/>
    <property type="match status" value="1"/>
</dbReference>
<organism evidence="4 5">
    <name type="scientific">Hymenochirus boettgeri</name>
    <name type="common">Congo dwarf clawed frog</name>
    <dbReference type="NCBI Taxonomy" id="247094"/>
    <lineage>
        <taxon>Eukaryota</taxon>
        <taxon>Metazoa</taxon>
        <taxon>Chordata</taxon>
        <taxon>Craniata</taxon>
        <taxon>Vertebrata</taxon>
        <taxon>Euteleostomi</taxon>
        <taxon>Amphibia</taxon>
        <taxon>Batrachia</taxon>
        <taxon>Anura</taxon>
        <taxon>Pipoidea</taxon>
        <taxon>Pipidae</taxon>
        <taxon>Pipinae</taxon>
        <taxon>Hymenochirus</taxon>
    </lineage>
</organism>
<sequence>MGIRYREPGFIDWLPWEFPLHTGALSLCDGHFNYILVAWEFHYIPECQQSPPCGAPCGEDWIWYRGKCYYFSETYDEWDNSQSYCTFHNASLAIVHTQEEMDFLGKFKGPQDHWIGLHRETEKGLWVWVDGSSFNNMFRITGTFLCVYINDVHAGSSECHEKKRWICNRMDI</sequence>
<evidence type="ECO:0000259" key="3">
    <source>
        <dbReference type="PROSITE" id="PS50041"/>
    </source>
</evidence>
<reference evidence="4" key="1">
    <citation type="thesis" date="2020" institute="ProQuest LLC" country="789 East Eisenhower Parkway, Ann Arbor, MI, USA">
        <title>Comparative Genomics and Chromosome Evolution.</title>
        <authorList>
            <person name="Mudd A.B."/>
        </authorList>
    </citation>
    <scope>NUCLEOTIDE SEQUENCE</scope>
    <source>
        <strain evidence="4">Female2</strain>
        <tissue evidence="4">Blood</tissue>
    </source>
</reference>
<dbReference type="InterPro" id="IPR033992">
    <property type="entry name" value="NKR-like_CTLD"/>
</dbReference>
<protein>
    <recommendedName>
        <fullName evidence="3">C-type lectin domain-containing protein</fullName>
    </recommendedName>
</protein>
<evidence type="ECO:0000256" key="1">
    <source>
        <dbReference type="ARBA" id="ARBA00004401"/>
    </source>
</evidence>